<proteinExistence type="inferred from homology"/>
<dbReference type="PANTHER" id="PTHR11739">
    <property type="entry name" value="CITRATE SYNTHASE"/>
    <property type="match status" value="1"/>
</dbReference>
<protein>
    <submittedName>
        <fullName evidence="3">Citrate synthase</fullName>
    </submittedName>
</protein>
<dbReference type="GO" id="GO:0005829">
    <property type="term" value="C:cytosol"/>
    <property type="evidence" value="ECO:0007669"/>
    <property type="project" value="TreeGrafter"/>
</dbReference>
<evidence type="ECO:0000256" key="2">
    <source>
        <dbReference type="ARBA" id="ARBA00022679"/>
    </source>
</evidence>
<feature type="non-terminal residue" evidence="3">
    <location>
        <position position="113"/>
    </location>
</feature>
<dbReference type="InterPro" id="IPR016142">
    <property type="entry name" value="Citrate_synth-like_lrg_a-sub"/>
</dbReference>
<dbReference type="EMBL" id="VBAJ01000057">
    <property type="protein sequence ID" value="TMJ09352.1"/>
    <property type="molecule type" value="Genomic_DNA"/>
</dbReference>
<dbReference type="InterPro" id="IPR036969">
    <property type="entry name" value="Citrate_synthase_sf"/>
</dbReference>
<dbReference type="Proteomes" id="UP000318661">
    <property type="component" value="Unassembled WGS sequence"/>
</dbReference>
<dbReference type="Pfam" id="PF00285">
    <property type="entry name" value="Citrate_synt"/>
    <property type="match status" value="1"/>
</dbReference>
<gene>
    <name evidence="3" type="ORF">E6G99_02810</name>
</gene>
<sequence>MAVEFKAGLKDVIAVNSSICTVDGEAGKLYYRGYSITDLARYATYEEVVHLLWQGELPTRTQLETLTAQLIQARPLPEPVLASMRTYPKTAHALEALRTAVSVVGLYDPDAHS</sequence>
<name>A0A537LN02_9BACT</name>
<evidence type="ECO:0000313" key="3">
    <source>
        <dbReference type="EMBL" id="TMJ09352.1"/>
    </source>
</evidence>
<organism evidence="3 4">
    <name type="scientific">Candidatus Segetimicrobium genomatis</name>
    <dbReference type="NCBI Taxonomy" id="2569760"/>
    <lineage>
        <taxon>Bacteria</taxon>
        <taxon>Bacillati</taxon>
        <taxon>Candidatus Sysuimicrobiota</taxon>
        <taxon>Candidatus Sysuimicrobiia</taxon>
        <taxon>Candidatus Sysuimicrobiales</taxon>
        <taxon>Candidatus Segetimicrobiaceae</taxon>
        <taxon>Candidatus Segetimicrobium</taxon>
    </lineage>
</organism>
<accession>A0A537LN02</accession>
<comment type="caution">
    <text evidence="3">The sequence shown here is derived from an EMBL/GenBank/DDBJ whole genome shotgun (WGS) entry which is preliminary data.</text>
</comment>
<keyword evidence="2" id="KW-0808">Transferase</keyword>
<reference evidence="3 4" key="1">
    <citation type="journal article" date="2019" name="Nat. Microbiol.">
        <title>Mediterranean grassland soil C-N compound turnover is dependent on rainfall and depth, and is mediated by genomically divergent microorganisms.</title>
        <authorList>
            <person name="Diamond S."/>
            <person name="Andeer P.F."/>
            <person name="Li Z."/>
            <person name="Crits-Christoph A."/>
            <person name="Burstein D."/>
            <person name="Anantharaman K."/>
            <person name="Lane K.R."/>
            <person name="Thomas B.C."/>
            <person name="Pan C."/>
            <person name="Northen T.R."/>
            <person name="Banfield J.F."/>
        </authorList>
    </citation>
    <scope>NUCLEOTIDE SEQUENCE [LARGE SCALE GENOMIC DNA]</scope>
    <source>
        <strain evidence="3">NP_2</strain>
    </source>
</reference>
<dbReference type="Gene3D" id="1.10.580.10">
    <property type="entry name" value="Citrate Synthase, domain 1"/>
    <property type="match status" value="1"/>
</dbReference>
<comment type="similarity">
    <text evidence="1">Belongs to the citrate synthase family.</text>
</comment>
<dbReference type="AlphaFoldDB" id="A0A537LN02"/>
<evidence type="ECO:0000313" key="4">
    <source>
        <dbReference type="Proteomes" id="UP000318661"/>
    </source>
</evidence>
<dbReference type="InterPro" id="IPR002020">
    <property type="entry name" value="Citrate_synthase"/>
</dbReference>
<dbReference type="SUPFAM" id="SSF48256">
    <property type="entry name" value="Citrate synthase"/>
    <property type="match status" value="1"/>
</dbReference>
<dbReference type="GO" id="GO:0006099">
    <property type="term" value="P:tricarboxylic acid cycle"/>
    <property type="evidence" value="ECO:0007669"/>
    <property type="project" value="TreeGrafter"/>
</dbReference>
<dbReference type="PANTHER" id="PTHR11739:SF4">
    <property type="entry name" value="CITRATE SYNTHASE, PEROXISOMAL"/>
    <property type="match status" value="1"/>
</dbReference>
<dbReference type="GO" id="GO:0046912">
    <property type="term" value="F:acyltransferase activity, acyl groups converted into alkyl on transfer"/>
    <property type="evidence" value="ECO:0007669"/>
    <property type="project" value="InterPro"/>
</dbReference>
<dbReference type="GO" id="GO:0005975">
    <property type="term" value="P:carbohydrate metabolic process"/>
    <property type="evidence" value="ECO:0007669"/>
    <property type="project" value="TreeGrafter"/>
</dbReference>
<evidence type="ECO:0000256" key="1">
    <source>
        <dbReference type="ARBA" id="ARBA00010566"/>
    </source>
</evidence>